<dbReference type="Proteomes" id="UP000282125">
    <property type="component" value="Unassembled WGS sequence"/>
</dbReference>
<evidence type="ECO:0000313" key="1">
    <source>
        <dbReference type="EMBL" id="RRH76578.1"/>
    </source>
</evidence>
<keyword evidence="2" id="KW-1185">Reference proteome</keyword>
<protein>
    <recommendedName>
        <fullName evidence="3">DNA-binding protein</fullName>
    </recommendedName>
</protein>
<dbReference type="AlphaFoldDB" id="A0A3P3DV56"/>
<comment type="caution">
    <text evidence="1">The sequence shown here is derived from an EMBL/GenBank/DDBJ whole genome shotgun (WGS) entry which is preliminary data.</text>
</comment>
<reference evidence="1 2" key="1">
    <citation type="submission" date="2018-11" db="EMBL/GenBank/DDBJ databases">
        <title>Gemmobacter sp. nov., YIM 102744-1 draft genome.</title>
        <authorList>
            <person name="Li G."/>
            <person name="Jiang Y."/>
        </authorList>
    </citation>
    <scope>NUCLEOTIDE SEQUENCE [LARGE SCALE GENOMIC DNA]</scope>
    <source>
        <strain evidence="1 2">YIM 102744-1</strain>
    </source>
</reference>
<gene>
    <name evidence="1" type="ORF">EG244_05245</name>
</gene>
<dbReference type="EMBL" id="RRAZ01000006">
    <property type="protein sequence ID" value="RRH76578.1"/>
    <property type="molecule type" value="Genomic_DNA"/>
</dbReference>
<sequence>MTMNEDPLARARALAVRHKAELFIKAGPMLDDAEMLGRFGLTSERLAEMRENAEVLALDRGEAWFYPAFQFNEDGSLIYRLAEYLDVFRLDSPWALLDLILVGAELHGMDIVDAMRARRDDILDRELAQELGDGFA</sequence>
<evidence type="ECO:0008006" key="3">
    <source>
        <dbReference type="Google" id="ProtNLM"/>
    </source>
</evidence>
<dbReference type="OrthoDB" id="7274331at2"/>
<accession>A0A3P3DV56</accession>
<organism evidence="1 2">
    <name type="scientific">Falsigemmobacter faecalis</name>
    <dbReference type="NCBI Taxonomy" id="2488730"/>
    <lineage>
        <taxon>Bacteria</taxon>
        <taxon>Pseudomonadati</taxon>
        <taxon>Pseudomonadota</taxon>
        <taxon>Alphaproteobacteria</taxon>
        <taxon>Rhodobacterales</taxon>
        <taxon>Paracoccaceae</taxon>
        <taxon>Falsigemmobacter</taxon>
    </lineage>
</organism>
<name>A0A3P3DV56_9RHOB</name>
<evidence type="ECO:0000313" key="2">
    <source>
        <dbReference type="Proteomes" id="UP000282125"/>
    </source>
</evidence>
<proteinExistence type="predicted"/>